<feature type="domain" description="Glycosyl transferase family 3" evidence="3">
    <location>
        <begin position="101"/>
        <end position="351"/>
    </location>
</feature>
<name>A0A2M8ES77_9BACT</name>
<dbReference type="Proteomes" id="UP000229816">
    <property type="component" value="Unassembled WGS sequence"/>
</dbReference>
<evidence type="ECO:0000313" key="5">
    <source>
        <dbReference type="Proteomes" id="UP000229816"/>
    </source>
</evidence>
<dbReference type="InterPro" id="IPR000312">
    <property type="entry name" value="Glycosyl_Trfase_fam3"/>
</dbReference>
<proteinExistence type="predicted"/>
<protein>
    <recommendedName>
        <fullName evidence="3">Glycosyl transferase family 3 domain-containing protein</fullName>
    </recommendedName>
</protein>
<dbReference type="GO" id="GO:0005829">
    <property type="term" value="C:cytosol"/>
    <property type="evidence" value="ECO:0007669"/>
    <property type="project" value="TreeGrafter"/>
</dbReference>
<evidence type="ECO:0000313" key="4">
    <source>
        <dbReference type="EMBL" id="PJC27967.1"/>
    </source>
</evidence>
<keyword evidence="2" id="KW-0808">Transferase</keyword>
<dbReference type="EMBL" id="PFSF01000060">
    <property type="protein sequence ID" value="PJC27967.1"/>
    <property type="molecule type" value="Genomic_DNA"/>
</dbReference>
<dbReference type="InterPro" id="IPR035902">
    <property type="entry name" value="Nuc_phospho_transferase"/>
</dbReference>
<dbReference type="AlphaFoldDB" id="A0A2M8ES77"/>
<keyword evidence="1" id="KW-0328">Glycosyltransferase</keyword>
<dbReference type="InterPro" id="IPR005940">
    <property type="entry name" value="Anthranilate_Pribosyl_Tfrase"/>
</dbReference>
<dbReference type="Gene3D" id="1.20.970.10">
    <property type="entry name" value="Transferase, Pyrimidine Nucleoside Phosphorylase, Chain C"/>
    <property type="match status" value="1"/>
</dbReference>
<organism evidence="4 5">
    <name type="scientific">Candidatus Shapirobacteria bacterium CG_4_9_14_0_2_um_filter_39_11</name>
    <dbReference type="NCBI Taxonomy" id="1974478"/>
    <lineage>
        <taxon>Bacteria</taxon>
        <taxon>Candidatus Shapironibacteriota</taxon>
    </lineage>
</organism>
<dbReference type="GO" id="GO:0004048">
    <property type="term" value="F:anthranilate phosphoribosyltransferase activity"/>
    <property type="evidence" value="ECO:0007669"/>
    <property type="project" value="InterPro"/>
</dbReference>
<evidence type="ECO:0000259" key="3">
    <source>
        <dbReference type="Pfam" id="PF00591"/>
    </source>
</evidence>
<sequence length="375" mass="40942">MARDIKFVPSIRTGNYLHEAIYRINVGYNLTEEIAFSSFREALLLKNPEERGIFMGILLNSVMARGPSIEEAVGFIRAAFLFDNFDPTKLDGLKLKGKVIGIGGSGKKGIKSMNISSVAAIVASSLGINIAKPCSDSTSSLTGSADFIENLGANININAKEMTAILKETGLGFFKIESQIPRFNSLYGGKFYAPHILSLGLAGMILPFKPDSMLYGLAHPSVELSAKVFRRFGYKNVMVVTTTDDGVHFLDEFGTFGTTSIIGIRDGKLGKLVSIQTSDILNFPNYTRESIKPGFNKEDNIRLAVQVLSGKGEAAREDIVCINAATLLYLAGKAEDLKEGYIYAKQAIKKGYPIEKLKDFIRATSGNIKFLDKYL</sequence>
<comment type="caution">
    <text evidence="4">The sequence shown here is derived from an EMBL/GenBank/DDBJ whole genome shotgun (WGS) entry which is preliminary data.</text>
</comment>
<dbReference type="SUPFAM" id="SSF52418">
    <property type="entry name" value="Nucleoside phosphorylase/phosphoribosyltransferase catalytic domain"/>
    <property type="match status" value="1"/>
</dbReference>
<dbReference type="Gene3D" id="3.40.1030.10">
    <property type="entry name" value="Nucleoside phosphorylase/phosphoribosyltransferase catalytic domain"/>
    <property type="match status" value="1"/>
</dbReference>
<evidence type="ECO:0000256" key="1">
    <source>
        <dbReference type="ARBA" id="ARBA00022676"/>
    </source>
</evidence>
<dbReference type="GO" id="GO:0000162">
    <property type="term" value="P:L-tryptophan biosynthetic process"/>
    <property type="evidence" value="ECO:0007669"/>
    <property type="project" value="InterPro"/>
</dbReference>
<accession>A0A2M8ES77</accession>
<dbReference type="PANTHER" id="PTHR43285">
    <property type="entry name" value="ANTHRANILATE PHOSPHORIBOSYLTRANSFERASE"/>
    <property type="match status" value="1"/>
</dbReference>
<dbReference type="PANTHER" id="PTHR43285:SF2">
    <property type="entry name" value="ANTHRANILATE PHOSPHORIBOSYLTRANSFERASE"/>
    <property type="match status" value="1"/>
</dbReference>
<gene>
    <name evidence="4" type="ORF">CO054_02705</name>
</gene>
<reference evidence="5" key="1">
    <citation type="submission" date="2017-09" db="EMBL/GenBank/DDBJ databases">
        <title>Depth-based differentiation of microbial function through sediment-hosted aquifers and enrichment of novel symbionts in the deep terrestrial subsurface.</title>
        <authorList>
            <person name="Probst A.J."/>
            <person name="Ladd B."/>
            <person name="Jarett J.K."/>
            <person name="Geller-Mcgrath D.E."/>
            <person name="Sieber C.M.K."/>
            <person name="Emerson J.B."/>
            <person name="Anantharaman K."/>
            <person name="Thomas B.C."/>
            <person name="Malmstrom R."/>
            <person name="Stieglmeier M."/>
            <person name="Klingl A."/>
            <person name="Woyke T."/>
            <person name="Ryan C.M."/>
            <person name="Banfield J.F."/>
        </authorList>
    </citation>
    <scope>NUCLEOTIDE SEQUENCE [LARGE SCALE GENOMIC DNA]</scope>
</reference>
<evidence type="ECO:0000256" key="2">
    <source>
        <dbReference type="ARBA" id="ARBA00022679"/>
    </source>
</evidence>
<dbReference type="Pfam" id="PF00591">
    <property type="entry name" value="Glycos_transf_3"/>
    <property type="match status" value="1"/>
</dbReference>